<dbReference type="EMBL" id="PDOD01000003">
    <property type="protein sequence ID" value="PYZ92655.1"/>
    <property type="molecule type" value="Genomic_DNA"/>
</dbReference>
<evidence type="ECO:0000313" key="5">
    <source>
        <dbReference type="EMBL" id="PYZ92655.1"/>
    </source>
</evidence>
<dbReference type="Pfam" id="PF02779">
    <property type="entry name" value="Transket_pyr"/>
    <property type="match status" value="1"/>
</dbReference>
<feature type="domain" description="Transketolase-like pyrimidine-binding" evidence="4">
    <location>
        <begin position="6"/>
        <end position="172"/>
    </location>
</feature>
<evidence type="ECO:0000256" key="1">
    <source>
        <dbReference type="ARBA" id="ARBA00001964"/>
    </source>
</evidence>
<reference evidence="5 6" key="1">
    <citation type="submission" date="2017-10" db="EMBL/GenBank/DDBJ databases">
        <title>Bacillus sp. nov., a halophilic bacterium isolated from a Keqin Lake.</title>
        <authorList>
            <person name="Wang H."/>
        </authorList>
    </citation>
    <scope>NUCLEOTIDE SEQUENCE [LARGE SCALE GENOMIC DNA]</scope>
    <source>
        <strain evidence="5 6">KQ-12</strain>
    </source>
</reference>
<dbReference type="SUPFAM" id="SSF52922">
    <property type="entry name" value="TK C-terminal domain-like"/>
    <property type="match status" value="1"/>
</dbReference>
<comment type="cofactor">
    <cofactor evidence="1">
        <name>thiamine diphosphate</name>
        <dbReference type="ChEBI" id="CHEBI:58937"/>
    </cofactor>
</comment>
<evidence type="ECO:0000256" key="3">
    <source>
        <dbReference type="ARBA" id="ARBA00023052"/>
    </source>
</evidence>
<dbReference type="Proteomes" id="UP000248214">
    <property type="component" value="Unassembled WGS sequence"/>
</dbReference>
<dbReference type="InterPro" id="IPR051157">
    <property type="entry name" value="PDH/Transketolase"/>
</dbReference>
<name>A0A323TT77_9BACI</name>
<dbReference type="InterPro" id="IPR029061">
    <property type="entry name" value="THDP-binding"/>
</dbReference>
<dbReference type="SMART" id="SM00861">
    <property type="entry name" value="Transket_pyr"/>
    <property type="match status" value="1"/>
</dbReference>
<protein>
    <submittedName>
        <fullName evidence="5">Transketolase</fullName>
    </submittedName>
</protein>
<dbReference type="AlphaFoldDB" id="A0A323TT77"/>
<dbReference type="PANTHER" id="PTHR43825">
    <property type="entry name" value="PYRUVATE DEHYDROGENASE E1 COMPONENT"/>
    <property type="match status" value="1"/>
</dbReference>
<dbReference type="InterPro" id="IPR033248">
    <property type="entry name" value="Transketolase_C"/>
</dbReference>
<dbReference type="OrthoDB" id="9803371at2"/>
<evidence type="ECO:0000256" key="2">
    <source>
        <dbReference type="ARBA" id="ARBA00007131"/>
    </source>
</evidence>
<dbReference type="InterPro" id="IPR005475">
    <property type="entry name" value="Transketolase-like_Pyr-bd"/>
</dbReference>
<keyword evidence="3" id="KW-0786">Thiamine pyrophosphate</keyword>
<dbReference type="SUPFAM" id="SSF52518">
    <property type="entry name" value="Thiamin diphosphate-binding fold (THDP-binding)"/>
    <property type="match status" value="1"/>
</dbReference>
<proteinExistence type="inferred from homology"/>
<dbReference type="Gene3D" id="3.40.50.920">
    <property type="match status" value="1"/>
</dbReference>
<comment type="caution">
    <text evidence="5">The sequence shown here is derived from an EMBL/GenBank/DDBJ whole genome shotgun (WGS) entry which is preliminary data.</text>
</comment>
<dbReference type="CDD" id="cd07033">
    <property type="entry name" value="TPP_PYR_DXS_TK_like"/>
    <property type="match status" value="1"/>
</dbReference>
<dbReference type="InterPro" id="IPR009014">
    <property type="entry name" value="Transketo_C/PFOR_II"/>
</dbReference>
<evidence type="ECO:0000313" key="6">
    <source>
        <dbReference type="Proteomes" id="UP000248214"/>
    </source>
</evidence>
<keyword evidence="6" id="KW-1185">Reference proteome</keyword>
<organism evidence="5 6">
    <name type="scientific">Salipaludibacillus keqinensis</name>
    <dbReference type="NCBI Taxonomy" id="2045207"/>
    <lineage>
        <taxon>Bacteria</taxon>
        <taxon>Bacillati</taxon>
        <taxon>Bacillota</taxon>
        <taxon>Bacilli</taxon>
        <taxon>Bacillales</taxon>
        <taxon>Bacillaceae</taxon>
    </lineage>
</organism>
<evidence type="ECO:0000259" key="4">
    <source>
        <dbReference type="SMART" id="SM00861"/>
    </source>
</evidence>
<comment type="similarity">
    <text evidence="2">Belongs to the transketolase family.</text>
</comment>
<dbReference type="RefSeq" id="WP_110610204.1">
    <property type="nucleotide sequence ID" value="NZ_PDOD01000003.1"/>
</dbReference>
<accession>A0A323TT77</accession>
<gene>
    <name evidence="5" type="ORF">CR194_13385</name>
</gene>
<dbReference type="Pfam" id="PF02780">
    <property type="entry name" value="Transketolase_C"/>
    <property type="match status" value="1"/>
</dbReference>
<dbReference type="FunFam" id="3.40.50.970:FF:000129">
    <property type="entry name" value="Transketolase"/>
    <property type="match status" value="1"/>
</dbReference>
<dbReference type="Gene3D" id="3.40.50.970">
    <property type="match status" value="1"/>
</dbReference>
<sequence length="315" mass="34605">MTVSTKSMRDVFGEELAKLSLEDKRVVALDGDLGNSTRLSFVEKANPSSFLQMGIAEQNLVGVAAGLATCGMIPWACSFTAFITRRAFDQLVVSVDQPKLNVKLVGSYSGLLTSNTGKTHHSFEDIALMTSLPNMIVLSPGDAKEVQRIMRAMNNYHGPAYLRLSRDEGLDFLDDTDEEFIIGKAKWLKRGKNDVACLSTGAMSPRVKIALARLEAEGISITHVHFPTLKPLDEKAIIELASSYKHLITVEEHYVRHGFGSLINEVTSSVQPVKTTRIGIQNEYSECGGNEELLAKHGLSPEKLEIKIREIVEGD</sequence>
<dbReference type="PANTHER" id="PTHR43825:SF1">
    <property type="entry name" value="TRANSKETOLASE-LIKE PYRIMIDINE-BINDING DOMAIN-CONTAINING PROTEIN"/>
    <property type="match status" value="1"/>
</dbReference>